<keyword evidence="7" id="KW-1185">Reference proteome</keyword>
<keyword evidence="4" id="KW-0720">Serine protease</keyword>
<dbReference type="Gene3D" id="3.90.226.10">
    <property type="entry name" value="2-enoyl-CoA Hydratase, Chain A, domain 1"/>
    <property type="match status" value="1"/>
</dbReference>
<dbReference type="GO" id="GO:0008236">
    <property type="term" value="F:serine-type peptidase activity"/>
    <property type="evidence" value="ECO:0007669"/>
    <property type="project" value="UniProtKB-KW"/>
</dbReference>
<feature type="domain" description="Peptidase S49" evidence="5">
    <location>
        <begin position="2"/>
        <end position="106"/>
    </location>
</feature>
<proteinExistence type="inferred from homology"/>
<evidence type="ECO:0000259" key="5">
    <source>
        <dbReference type="Pfam" id="PF01343"/>
    </source>
</evidence>
<accession>A0A5A7N7J7</accession>
<dbReference type="GO" id="GO:0006508">
    <property type="term" value="P:proteolysis"/>
    <property type="evidence" value="ECO:0007669"/>
    <property type="project" value="UniProtKB-KW"/>
</dbReference>
<evidence type="ECO:0000256" key="1">
    <source>
        <dbReference type="ARBA" id="ARBA00008683"/>
    </source>
</evidence>
<dbReference type="InterPro" id="IPR002142">
    <property type="entry name" value="Peptidase_S49"/>
</dbReference>
<protein>
    <recommendedName>
        <fullName evidence="5">Peptidase S49 domain-containing protein</fullName>
    </recommendedName>
</protein>
<dbReference type="SUPFAM" id="SSF52096">
    <property type="entry name" value="ClpP/crotonase"/>
    <property type="match status" value="1"/>
</dbReference>
<evidence type="ECO:0000256" key="2">
    <source>
        <dbReference type="ARBA" id="ARBA00022670"/>
    </source>
</evidence>
<dbReference type="AlphaFoldDB" id="A0A5A7N7J7"/>
<organism evidence="6 7">
    <name type="scientific">Iodidimonas nitroreducens</name>
    <dbReference type="NCBI Taxonomy" id="1236968"/>
    <lineage>
        <taxon>Bacteria</taxon>
        <taxon>Pseudomonadati</taxon>
        <taxon>Pseudomonadota</taxon>
        <taxon>Alphaproteobacteria</taxon>
        <taxon>Iodidimonadales</taxon>
        <taxon>Iodidimonadaceae</taxon>
        <taxon>Iodidimonas</taxon>
    </lineage>
</organism>
<comment type="similarity">
    <text evidence="1">Belongs to the peptidase S49 family.</text>
</comment>
<evidence type="ECO:0000313" key="6">
    <source>
        <dbReference type="EMBL" id="GER03947.1"/>
    </source>
</evidence>
<dbReference type="Proteomes" id="UP000324996">
    <property type="component" value="Unassembled WGS sequence"/>
</dbReference>
<keyword evidence="3" id="KW-0378">Hydrolase</keyword>
<evidence type="ECO:0000313" key="7">
    <source>
        <dbReference type="Proteomes" id="UP000324996"/>
    </source>
</evidence>
<keyword evidence="2" id="KW-0645">Protease</keyword>
<gene>
    <name evidence="6" type="ORF">JCM17846_16290</name>
</gene>
<comment type="caution">
    <text evidence="6">The sequence shown here is derived from an EMBL/GenBank/DDBJ whole genome shotgun (WGS) entry which is preliminary data.</text>
</comment>
<dbReference type="InterPro" id="IPR029045">
    <property type="entry name" value="ClpP/crotonase-like_dom_sf"/>
</dbReference>
<dbReference type="Pfam" id="PF01343">
    <property type="entry name" value="Peptidase_S49"/>
    <property type="match status" value="1"/>
</dbReference>
<dbReference type="EMBL" id="BKCN01000007">
    <property type="protein sequence ID" value="GER03947.1"/>
    <property type="molecule type" value="Genomic_DNA"/>
</dbReference>
<dbReference type="PANTHER" id="PTHR33209">
    <property type="entry name" value="PROTEASE 4"/>
    <property type="match status" value="1"/>
</dbReference>
<dbReference type="PANTHER" id="PTHR33209:SF1">
    <property type="entry name" value="PEPTIDASE S49 DOMAIN-CONTAINING PROTEIN"/>
    <property type="match status" value="1"/>
</dbReference>
<name>A0A5A7N7J7_9PROT</name>
<evidence type="ECO:0000256" key="4">
    <source>
        <dbReference type="ARBA" id="ARBA00022825"/>
    </source>
</evidence>
<reference evidence="6 7" key="1">
    <citation type="submission" date="2019-09" db="EMBL/GenBank/DDBJ databases">
        <title>NBRP : Genome information of microbial organism related human and environment.</title>
        <authorList>
            <person name="Hattori M."/>
            <person name="Oshima K."/>
            <person name="Inaba H."/>
            <person name="Suda W."/>
            <person name="Sakamoto M."/>
            <person name="Iino T."/>
            <person name="Kitahara M."/>
            <person name="Oshida Y."/>
            <person name="Iida T."/>
            <person name="Kudo T."/>
            <person name="Itoh T."/>
            <person name="Ohkuma M."/>
        </authorList>
    </citation>
    <scope>NUCLEOTIDE SEQUENCE [LARGE SCALE GENOMIC DNA]</scope>
    <source>
        <strain evidence="6 7">Q-1</strain>
    </source>
</reference>
<evidence type="ECO:0000256" key="3">
    <source>
        <dbReference type="ARBA" id="ARBA00022801"/>
    </source>
</evidence>
<sequence>MATFEESLASLGVHSDGVGTSQLAGAFDITRPLSPAVAALVQGSIEDGYEKFLSIVAEGRGMSIEAVDEVAQGRVWAGSTARDLGLVDELGGLDAAIKAAASLASLEDGAYQIRHITEKPDPFEAFLMQLMAESDAAALLPRSLLASGNKGGLMQAVAGIEQSILRHLQSLGWMRDPKGAYSLCFACEVSGG</sequence>